<dbReference type="InterPro" id="IPR000090">
    <property type="entry name" value="Flg_Motor_Flig"/>
</dbReference>
<evidence type="ECO:0000256" key="8">
    <source>
        <dbReference type="ARBA" id="ARBA00023136"/>
    </source>
</evidence>
<keyword evidence="13" id="KW-0969">Cilium</keyword>
<dbReference type="GO" id="GO:0003774">
    <property type="term" value="F:cytoskeletal motor activity"/>
    <property type="evidence" value="ECO:0007669"/>
    <property type="project" value="InterPro"/>
</dbReference>
<accession>A0A0E2B223</accession>
<keyword evidence="9" id="KW-0975">Bacterial flagellum</keyword>
<evidence type="ECO:0000256" key="6">
    <source>
        <dbReference type="ARBA" id="ARBA00022500"/>
    </source>
</evidence>
<evidence type="ECO:0000256" key="3">
    <source>
        <dbReference type="ARBA" id="ARBA00010299"/>
    </source>
</evidence>
<dbReference type="NCBIfam" id="TIGR00207">
    <property type="entry name" value="fliG"/>
    <property type="match status" value="1"/>
</dbReference>
<dbReference type="PANTHER" id="PTHR30534">
    <property type="entry name" value="FLAGELLAR MOTOR SWITCH PROTEIN FLIG"/>
    <property type="match status" value="1"/>
</dbReference>
<keyword evidence="13" id="KW-0966">Cell projection</keyword>
<evidence type="ECO:0000259" key="12">
    <source>
        <dbReference type="Pfam" id="PF14842"/>
    </source>
</evidence>
<dbReference type="AlphaFoldDB" id="A0A0E2B223"/>
<dbReference type="PANTHER" id="PTHR30534:SF0">
    <property type="entry name" value="FLAGELLAR MOTOR SWITCH PROTEIN FLIG"/>
    <property type="match status" value="1"/>
</dbReference>
<dbReference type="InterPro" id="IPR023087">
    <property type="entry name" value="Flg_Motor_Flig_C"/>
</dbReference>
<keyword evidence="7" id="KW-0283">Flagellar rotation</keyword>
<proteinExistence type="inferred from homology"/>
<dbReference type="Proteomes" id="UP000006253">
    <property type="component" value="Unassembled WGS sequence"/>
</dbReference>
<reference evidence="13 14" key="1">
    <citation type="submission" date="2012-10" db="EMBL/GenBank/DDBJ databases">
        <authorList>
            <person name="Harkins D.M."/>
            <person name="Durkin A.S."/>
            <person name="Brinkac L.M."/>
            <person name="Selengut J.D."/>
            <person name="Sanka R."/>
            <person name="DePew J."/>
            <person name="Purushe J."/>
            <person name="Peacock S.J."/>
            <person name="Thaipadungpanit J."/>
            <person name="Wuthiekanun V.W."/>
            <person name="Day N.P."/>
            <person name="Vinetz J.M."/>
            <person name="Sutton G.G."/>
            <person name="Nelson W.C."/>
            <person name="Fouts D.E."/>
        </authorList>
    </citation>
    <scope>NUCLEOTIDE SEQUENCE [LARGE SCALE GENOMIC DNA]</scope>
    <source>
        <strain evidence="13 14">H1</strain>
    </source>
</reference>
<keyword evidence="13" id="KW-0282">Flagellum</keyword>
<comment type="subcellular location">
    <subcellularLocation>
        <location evidence="1">Bacterial flagellum basal body</location>
    </subcellularLocation>
    <subcellularLocation>
        <location evidence="2">Cell membrane</location>
        <topology evidence="2">Peripheral membrane protein</topology>
        <orientation evidence="2">Cytoplasmic side</orientation>
    </subcellularLocation>
</comment>
<dbReference type="Gene3D" id="1.10.220.30">
    <property type="match status" value="3"/>
</dbReference>
<dbReference type="RefSeq" id="WP_004766190.1">
    <property type="nucleotide sequence ID" value="NZ_AHMY02000051.1"/>
</dbReference>
<dbReference type="InterPro" id="IPR011002">
    <property type="entry name" value="FliG_a-hlx"/>
</dbReference>
<protein>
    <recommendedName>
        <fullName evidence="4">Flagellar motor switch protein FliG</fullName>
    </recommendedName>
</protein>
<evidence type="ECO:0000313" key="13">
    <source>
        <dbReference type="EMBL" id="EKO14805.1"/>
    </source>
</evidence>
<keyword evidence="6" id="KW-0145">Chemotaxis</keyword>
<gene>
    <name evidence="13" type="primary">fliG_2</name>
    <name evidence="13" type="ORF">LEP1GSC081_1527</name>
</gene>
<evidence type="ECO:0000256" key="7">
    <source>
        <dbReference type="ARBA" id="ARBA00022779"/>
    </source>
</evidence>
<dbReference type="SUPFAM" id="SSF48029">
    <property type="entry name" value="FliG"/>
    <property type="match status" value="2"/>
</dbReference>
<dbReference type="EMBL" id="AHMY02000051">
    <property type="protein sequence ID" value="EKO14805.1"/>
    <property type="molecule type" value="Genomic_DNA"/>
</dbReference>
<dbReference type="InterPro" id="IPR032779">
    <property type="entry name" value="FliG_M"/>
</dbReference>
<dbReference type="GO" id="GO:0009425">
    <property type="term" value="C:bacterial-type flagellum basal body"/>
    <property type="evidence" value="ECO:0007669"/>
    <property type="project" value="UniProtKB-SubCell"/>
</dbReference>
<evidence type="ECO:0000256" key="1">
    <source>
        <dbReference type="ARBA" id="ARBA00004117"/>
    </source>
</evidence>
<dbReference type="PRINTS" id="PR00954">
    <property type="entry name" value="FLGMOTORFLIG"/>
</dbReference>
<dbReference type="GO" id="GO:0005886">
    <property type="term" value="C:plasma membrane"/>
    <property type="evidence" value="ECO:0007669"/>
    <property type="project" value="UniProtKB-SubCell"/>
</dbReference>
<evidence type="ECO:0000256" key="9">
    <source>
        <dbReference type="ARBA" id="ARBA00023143"/>
    </source>
</evidence>
<dbReference type="Pfam" id="PF01706">
    <property type="entry name" value="FliG_C"/>
    <property type="match status" value="1"/>
</dbReference>
<evidence type="ECO:0000313" key="14">
    <source>
        <dbReference type="Proteomes" id="UP000006253"/>
    </source>
</evidence>
<organism evidence="13 14">
    <name type="scientific">Leptospira kirschneri str. H1</name>
    <dbReference type="NCBI Taxonomy" id="1049966"/>
    <lineage>
        <taxon>Bacteria</taxon>
        <taxon>Pseudomonadati</taxon>
        <taxon>Spirochaetota</taxon>
        <taxon>Spirochaetia</taxon>
        <taxon>Leptospirales</taxon>
        <taxon>Leptospiraceae</taxon>
        <taxon>Leptospira</taxon>
    </lineage>
</organism>
<name>A0A0E2B223_9LEPT</name>
<evidence type="ECO:0000259" key="11">
    <source>
        <dbReference type="Pfam" id="PF14841"/>
    </source>
</evidence>
<dbReference type="Pfam" id="PF14842">
    <property type="entry name" value="FliG_N"/>
    <property type="match status" value="1"/>
</dbReference>
<keyword evidence="8" id="KW-0472">Membrane</keyword>
<keyword evidence="5" id="KW-1003">Cell membrane</keyword>
<dbReference type="InterPro" id="IPR028263">
    <property type="entry name" value="FliG_N"/>
</dbReference>
<dbReference type="GO" id="GO:0006935">
    <property type="term" value="P:chemotaxis"/>
    <property type="evidence" value="ECO:0007669"/>
    <property type="project" value="UniProtKB-KW"/>
</dbReference>
<evidence type="ECO:0000256" key="2">
    <source>
        <dbReference type="ARBA" id="ARBA00004413"/>
    </source>
</evidence>
<feature type="domain" description="Flagellar motor switch protein FliG N-terminal" evidence="12">
    <location>
        <begin position="13"/>
        <end position="108"/>
    </location>
</feature>
<dbReference type="Pfam" id="PF14841">
    <property type="entry name" value="FliG_M"/>
    <property type="match status" value="1"/>
</dbReference>
<feature type="domain" description="Flagellar motor switch protein FliG C-terminal" evidence="10">
    <location>
        <begin position="224"/>
        <end position="330"/>
    </location>
</feature>
<comment type="caution">
    <text evidence="13">The sequence shown here is derived from an EMBL/GenBank/DDBJ whole genome shotgun (WGS) entry which is preliminary data.</text>
</comment>
<comment type="similarity">
    <text evidence="3">Belongs to the FliG family.</text>
</comment>
<evidence type="ECO:0000256" key="5">
    <source>
        <dbReference type="ARBA" id="ARBA00022475"/>
    </source>
</evidence>
<dbReference type="GO" id="GO:0071973">
    <property type="term" value="P:bacterial-type flagellum-dependent cell motility"/>
    <property type="evidence" value="ECO:0007669"/>
    <property type="project" value="InterPro"/>
</dbReference>
<evidence type="ECO:0000256" key="4">
    <source>
        <dbReference type="ARBA" id="ARBA00021870"/>
    </source>
</evidence>
<feature type="domain" description="Flagellar motor switch protein FliG middle" evidence="11">
    <location>
        <begin position="122"/>
        <end position="193"/>
    </location>
</feature>
<evidence type="ECO:0000259" key="10">
    <source>
        <dbReference type="Pfam" id="PF01706"/>
    </source>
</evidence>
<sequence length="339" mass="38128">MEKKSEPASKKEKIRKSALLLLSLNKEDAAKVLSKLDDSMIEEIVLEMAQIKSISKKEKEEVLLEFKNSVLPDEGEIKGGIDAAREILRQSLGKEKAENILGKLSRKDIEDDFSFLSEAEPGVLASLLQHESPQTIAVTLAFMTPKKAADILKFFPGELQAGVAYRLANTTKTHPDAIKEIARVLKKKYEQRDRSEYSEAGGAEALANILNHMDKSQEENILKELEANSPELAKQVKEKLYTFEDVLGLDQKEMRILINRIGDDNCLSMALRGAGDELRNHFLSAMSRNRATEILDMMEIRGKLTLREIGDARNIIVNLVRELEEEGTIFVKKDGEEYI</sequence>